<dbReference type="OrthoDB" id="269173at2759"/>
<dbReference type="PANTHER" id="PTHR43461">
    <property type="entry name" value="TRANSMEMBRANE PROTEIN 256"/>
    <property type="match status" value="1"/>
</dbReference>
<protein>
    <submittedName>
        <fullName evidence="6">Related to UPF0382 membrane protein C1782.12c</fullName>
    </submittedName>
</protein>
<evidence type="ECO:0000256" key="2">
    <source>
        <dbReference type="ARBA" id="ARBA00022692"/>
    </source>
</evidence>
<evidence type="ECO:0000256" key="3">
    <source>
        <dbReference type="ARBA" id="ARBA00022989"/>
    </source>
</evidence>
<dbReference type="InterPro" id="IPR006696">
    <property type="entry name" value="DUF423"/>
</dbReference>
<name>A0A5C3EL00_9BASI</name>
<proteinExistence type="predicted"/>
<evidence type="ECO:0000256" key="1">
    <source>
        <dbReference type="ARBA" id="ARBA00004141"/>
    </source>
</evidence>
<reference evidence="6 7" key="1">
    <citation type="submission" date="2018-03" db="EMBL/GenBank/DDBJ databases">
        <authorList>
            <person name="Guldener U."/>
        </authorList>
    </citation>
    <scope>NUCLEOTIDE SEQUENCE [LARGE SCALE GENOMIC DNA]</scope>
    <source>
        <strain evidence="6 7">NBRC100155</strain>
    </source>
</reference>
<dbReference type="GO" id="GO:0016020">
    <property type="term" value="C:membrane"/>
    <property type="evidence" value="ECO:0007669"/>
    <property type="project" value="UniProtKB-SubCell"/>
</dbReference>
<gene>
    <name evidence="6" type="ORF">UTRI_05982_B</name>
</gene>
<dbReference type="EMBL" id="OOIN01000037">
    <property type="protein sequence ID" value="SPO31218.1"/>
    <property type="molecule type" value="Genomic_DNA"/>
</dbReference>
<organism evidence="6 7">
    <name type="scientific">Ustilago trichophora</name>
    <dbReference type="NCBI Taxonomy" id="86804"/>
    <lineage>
        <taxon>Eukaryota</taxon>
        <taxon>Fungi</taxon>
        <taxon>Dikarya</taxon>
        <taxon>Basidiomycota</taxon>
        <taxon>Ustilaginomycotina</taxon>
        <taxon>Ustilaginomycetes</taxon>
        <taxon>Ustilaginales</taxon>
        <taxon>Ustilaginaceae</taxon>
        <taxon>Ustilago</taxon>
    </lineage>
</organism>
<keyword evidence="7" id="KW-1185">Reference proteome</keyword>
<dbReference type="Pfam" id="PF04241">
    <property type="entry name" value="DUF423"/>
    <property type="match status" value="1"/>
</dbReference>
<feature type="transmembrane region" description="Helical" evidence="5">
    <location>
        <begin position="113"/>
        <end position="135"/>
    </location>
</feature>
<feature type="transmembrane region" description="Helical" evidence="5">
    <location>
        <begin position="80"/>
        <end position="101"/>
    </location>
</feature>
<evidence type="ECO:0000313" key="6">
    <source>
        <dbReference type="EMBL" id="SPO31218.1"/>
    </source>
</evidence>
<keyword evidence="2 5" id="KW-0812">Transmembrane</keyword>
<dbReference type="Proteomes" id="UP000324022">
    <property type="component" value="Unassembled WGS sequence"/>
</dbReference>
<keyword evidence="4 5" id="KW-0472">Membrane</keyword>
<dbReference type="AlphaFoldDB" id="A0A5C3EL00"/>
<comment type="subcellular location">
    <subcellularLocation>
        <location evidence="1">Membrane</location>
        <topology evidence="1">Multi-pass membrane protein</topology>
    </subcellularLocation>
</comment>
<keyword evidence="3 5" id="KW-1133">Transmembrane helix</keyword>
<sequence>MVYNMLNTFAGLSGAMGVGLGAIGAHAMKGKLNAYQSRLQLSHVLFNDAEMGAWNTATQYQLLHSLALLYTLSLPPTGPVVAASYAFATGITFFSGSIYGLCLTKPENPIRKLLGPITPIGGLSMMAGWLLLAYAKRPRSVL</sequence>
<evidence type="ECO:0000313" key="7">
    <source>
        <dbReference type="Proteomes" id="UP000324022"/>
    </source>
</evidence>
<dbReference type="PANTHER" id="PTHR43461:SF1">
    <property type="entry name" value="TRANSMEMBRANE PROTEIN 256"/>
    <property type="match status" value="1"/>
</dbReference>
<evidence type="ECO:0000256" key="4">
    <source>
        <dbReference type="ARBA" id="ARBA00023136"/>
    </source>
</evidence>
<evidence type="ECO:0000256" key="5">
    <source>
        <dbReference type="SAM" id="Phobius"/>
    </source>
</evidence>
<accession>A0A5C3EL00</accession>